<dbReference type="SUPFAM" id="SSF53850">
    <property type="entry name" value="Periplasmic binding protein-like II"/>
    <property type="match status" value="1"/>
</dbReference>
<comment type="similarity">
    <text evidence="1">Belongs to the UPF0065 (bug) family.</text>
</comment>
<feature type="chain" id="PRO_5018121793" description="C4-dicarboxylate ABC transporter substrate-binding protein" evidence="2">
    <location>
        <begin position="24"/>
        <end position="315"/>
    </location>
</feature>
<dbReference type="PIRSF" id="PIRSF017082">
    <property type="entry name" value="YflP"/>
    <property type="match status" value="1"/>
</dbReference>
<proteinExistence type="inferred from homology"/>
<dbReference type="InterPro" id="IPR042100">
    <property type="entry name" value="Bug_dom1"/>
</dbReference>
<dbReference type="Pfam" id="PF03401">
    <property type="entry name" value="TctC"/>
    <property type="match status" value="1"/>
</dbReference>
<accession>A0A3P3XG65</accession>
<dbReference type="InterPro" id="IPR005064">
    <property type="entry name" value="BUG"/>
</dbReference>
<dbReference type="PANTHER" id="PTHR42928:SF5">
    <property type="entry name" value="BLR1237 PROTEIN"/>
    <property type="match status" value="1"/>
</dbReference>
<protein>
    <recommendedName>
        <fullName evidence="4">C4-dicarboxylate ABC transporter substrate-binding protein</fullName>
    </recommendedName>
</protein>
<sequence length="315" mass="33804">MKMVKRVAMVLIAVLVLAGSAFAQFPQKPLSYVIPFNPGGESDIFARAQQPLLEKILGQKVVVSYKIGGGGAVGWAELVRTKPDGYTFMGYNLPHIILQPLSLANAGYKTNEIVPVYTFMSTPNILAVSANSPFKTLDDFVKFAKANPGAVTVGGSASASANEIGTVLFNKLAGIKTTYIPFTGSGDAIPALLGGHVSALMTYTTMGNQYEGQIRVLAVASEKRVSSLPNVPTFRELGYDLVEGAYRSAAVPPNTPEGVKKVLADAFDKINKDPEFAKKMEANGFKLEFYGPKESEKLVEEKIKVYTPLVSELGK</sequence>
<name>A0A3P3XG65_9SPIR</name>
<dbReference type="Gene3D" id="3.40.190.10">
    <property type="entry name" value="Periplasmic binding protein-like II"/>
    <property type="match status" value="1"/>
</dbReference>
<dbReference type="CDD" id="cd07012">
    <property type="entry name" value="PBP2_Bug_TTT"/>
    <property type="match status" value="1"/>
</dbReference>
<dbReference type="AlphaFoldDB" id="A0A3P3XG65"/>
<gene>
    <name evidence="3" type="ORF">SPIROBIBN47_150042</name>
</gene>
<evidence type="ECO:0000256" key="2">
    <source>
        <dbReference type="SAM" id="SignalP"/>
    </source>
</evidence>
<reference evidence="3" key="1">
    <citation type="submission" date="2017-02" db="EMBL/GenBank/DDBJ databases">
        <authorList>
            <person name="Regsiter A."/>
            <person name="William W."/>
        </authorList>
    </citation>
    <scope>NUCLEOTIDE SEQUENCE</scope>
    <source>
        <strain evidence="3">Bib</strain>
    </source>
</reference>
<feature type="signal peptide" evidence="2">
    <location>
        <begin position="1"/>
        <end position="23"/>
    </location>
</feature>
<evidence type="ECO:0000256" key="1">
    <source>
        <dbReference type="ARBA" id="ARBA00006987"/>
    </source>
</evidence>
<dbReference type="EMBL" id="FWDM01000007">
    <property type="protein sequence ID" value="SLM10543.1"/>
    <property type="molecule type" value="Genomic_DNA"/>
</dbReference>
<evidence type="ECO:0008006" key="4">
    <source>
        <dbReference type="Google" id="ProtNLM"/>
    </source>
</evidence>
<dbReference type="Gene3D" id="3.40.190.150">
    <property type="entry name" value="Bordetella uptake gene, domain 1"/>
    <property type="match status" value="1"/>
</dbReference>
<keyword evidence="2" id="KW-0732">Signal</keyword>
<organism evidence="3">
    <name type="scientific">uncultured spirochete</name>
    <dbReference type="NCBI Taxonomy" id="156406"/>
    <lineage>
        <taxon>Bacteria</taxon>
        <taxon>Pseudomonadati</taxon>
        <taxon>Spirochaetota</taxon>
        <taxon>Spirochaetia</taxon>
        <taxon>Spirochaetales</taxon>
        <taxon>environmental samples</taxon>
    </lineage>
</organism>
<dbReference type="PANTHER" id="PTHR42928">
    <property type="entry name" value="TRICARBOXYLATE-BINDING PROTEIN"/>
    <property type="match status" value="1"/>
</dbReference>
<evidence type="ECO:0000313" key="3">
    <source>
        <dbReference type="EMBL" id="SLM10543.1"/>
    </source>
</evidence>